<reference evidence="2" key="1">
    <citation type="submission" date="2025-08" db="UniProtKB">
        <authorList>
            <consortium name="RefSeq"/>
        </authorList>
    </citation>
    <scope>IDENTIFICATION</scope>
</reference>
<dbReference type="Proteomes" id="UP001652625">
    <property type="component" value="Chromosome 08"/>
</dbReference>
<accession>A0ABM4CFC3</accession>
<dbReference type="GeneID" id="136084234"/>
<organism evidence="1 2">
    <name type="scientific">Hydra vulgaris</name>
    <name type="common">Hydra</name>
    <name type="synonym">Hydra attenuata</name>
    <dbReference type="NCBI Taxonomy" id="6087"/>
    <lineage>
        <taxon>Eukaryota</taxon>
        <taxon>Metazoa</taxon>
        <taxon>Cnidaria</taxon>
        <taxon>Hydrozoa</taxon>
        <taxon>Hydroidolina</taxon>
        <taxon>Anthoathecata</taxon>
        <taxon>Aplanulata</taxon>
        <taxon>Hydridae</taxon>
        <taxon>Hydra</taxon>
    </lineage>
</organism>
<proteinExistence type="predicted"/>
<protein>
    <submittedName>
        <fullName evidence="2">Uncharacterized protein LOC136084234</fullName>
    </submittedName>
</protein>
<sequence>MPRKTDPVKNLFLKILGKTTNSYNSCKYCGKGYSKNTHNLLVHVHKCNKIPEELRNAVVKEKIAEKNKPLKTLSKTPSRKGIMRSSSESINATTIDITELEEFSSSPVQSVYCSKNQRVDEMFIALEQKQTNIKG</sequence>
<evidence type="ECO:0000313" key="1">
    <source>
        <dbReference type="Proteomes" id="UP001652625"/>
    </source>
</evidence>
<evidence type="ECO:0000313" key="2">
    <source>
        <dbReference type="RefSeq" id="XP_065660399.1"/>
    </source>
</evidence>
<keyword evidence="1" id="KW-1185">Reference proteome</keyword>
<dbReference type="RefSeq" id="XP_065660399.1">
    <property type="nucleotide sequence ID" value="XM_065804327.1"/>
</dbReference>
<name>A0ABM4CFC3_HYDVU</name>
<gene>
    <name evidence="2" type="primary">LOC136084234</name>
</gene>